<dbReference type="EMBL" id="MU276617">
    <property type="protein sequence ID" value="KAI0038024.1"/>
    <property type="molecule type" value="Genomic_DNA"/>
</dbReference>
<sequence length="106" mass="11870">MGRKRTHQRDRWSAHRRWPWTCASPRRTCDRGVAGGERAAWRQRVIDALFVRHWASSSRLPRFASSTRPSAGPTAIPTTRPSAAHAATSRQAPLATPIRSDSRACL</sequence>
<evidence type="ECO:0000313" key="2">
    <source>
        <dbReference type="Proteomes" id="UP000814033"/>
    </source>
</evidence>
<evidence type="ECO:0000313" key="1">
    <source>
        <dbReference type="EMBL" id="KAI0038024.1"/>
    </source>
</evidence>
<dbReference type="Proteomes" id="UP000814033">
    <property type="component" value="Unassembled WGS sequence"/>
</dbReference>
<name>A0ACB8R1N8_9AGAM</name>
<gene>
    <name evidence="1" type="ORF">FA95DRAFT_1309657</name>
</gene>
<reference evidence="1" key="2">
    <citation type="journal article" date="2022" name="New Phytol.">
        <title>Evolutionary transition to the ectomycorrhizal habit in the genomes of a hyperdiverse lineage of mushroom-forming fungi.</title>
        <authorList>
            <person name="Looney B."/>
            <person name="Miyauchi S."/>
            <person name="Morin E."/>
            <person name="Drula E."/>
            <person name="Courty P.E."/>
            <person name="Kohler A."/>
            <person name="Kuo A."/>
            <person name="LaButti K."/>
            <person name="Pangilinan J."/>
            <person name="Lipzen A."/>
            <person name="Riley R."/>
            <person name="Andreopoulos W."/>
            <person name="He G."/>
            <person name="Johnson J."/>
            <person name="Nolan M."/>
            <person name="Tritt A."/>
            <person name="Barry K.W."/>
            <person name="Grigoriev I.V."/>
            <person name="Nagy L.G."/>
            <person name="Hibbett D."/>
            <person name="Henrissat B."/>
            <person name="Matheny P.B."/>
            <person name="Labbe J."/>
            <person name="Martin F.M."/>
        </authorList>
    </citation>
    <scope>NUCLEOTIDE SEQUENCE</scope>
    <source>
        <strain evidence="1">FP105234-sp</strain>
    </source>
</reference>
<protein>
    <submittedName>
        <fullName evidence="1">Uncharacterized protein</fullName>
    </submittedName>
</protein>
<keyword evidence="2" id="KW-1185">Reference proteome</keyword>
<accession>A0ACB8R1N8</accession>
<proteinExistence type="predicted"/>
<reference evidence="1" key="1">
    <citation type="submission" date="2021-02" db="EMBL/GenBank/DDBJ databases">
        <authorList>
            <consortium name="DOE Joint Genome Institute"/>
            <person name="Ahrendt S."/>
            <person name="Looney B.P."/>
            <person name="Miyauchi S."/>
            <person name="Morin E."/>
            <person name="Drula E."/>
            <person name="Courty P.E."/>
            <person name="Chicoki N."/>
            <person name="Fauchery L."/>
            <person name="Kohler A."/>
            <person name="Kuo A."/>
            <person name="Labutti K."/>
            <person name="Pangilinan J."/>
            <person name="Lipzen A."/>
            <person name="Riley R."/>
            <person name="Andreopoulos W."/>
            <person name="He G."/>
            <person name="Johnson J."/>
            <person name="Barry K.W."/>
            <person name="Grigoriev I.V."/>
            <person name="Nagy L."/>
            <person name="Hibbett D."/>
            <person name="Henrissat B."/>
            <person name="Matheny P.B."/>
            <person name="Labbe J."/>
            <person name="Martin F."/>
        </authorList>
    </citation>
    <scope>NUCLEOTIDE SEQUENCE</scope>
    <source>
        <strain evidence="1">FP105234-sp</strain>
    </source>
</reference>
<organism evidence="1 2">
    <name type="scientific">Auriscalpium vulgare</name>
    <dbReference type="NCBI Taxonomy" id="40419"/>
    <lineage>
        <taxon>Eukaryota</taxon>
        <taxon>Fungi</taxon>
        <taxon>Dikarya</taxon>
        <taxon>Basidiomycota</taxon>
        <taxon>Agaricomycotina</taxon>
        <taxon>Agaricomycetes</taxon>
        <taxon>Russulales</taxon>
        <taxon>Auriscalpiaceae</taxon>
        <taxon>Auriscalpium</taxon>
    </lineage>
</organism>
<comment type="caution">
    <text evidence="1">The sequence shown here is derived from an EMBL/GenBank/DDBJ whole genome shotgun (WGS) entry which is preliminary data.</text>
</comment>